<gene>
    <name evidence="3" type="ORF">B0H94_104153</name>
</gene>
<dbReference type="EMBL" id="PYAV01000004">
    <property type="protein sequence ID" value="PSL48552.1"/>
    <property type="molecule type" value="Genomic_DNA"/>
</dbReference>
<evidence type="ECO:0000256" key="1">
    <source>
        <dbReference type="SAM" id="MobiDB-lite"/>
    </source>
</evidence>
<accession>A0A2P8HQT7</accession>
<evidence type="ECO:0008006" key="5">
    <source>
        <dbReference type="Google" id="ProtNLM"/>
    </source>
</evidence>
<evidence type="ECO:0000313" key="3">
    <source>
        <dbReference type="EMBL" id="PSL48552.1"/>
    </source>
</evidence>
<dbReference type="PROSITE" id="PS51257">
    <property type="entry name" value="PROKAR_LIPOPROTEIN"/>
    <property type="match status" value="1"/>
</dbReference>
<sequence length="66" mass="7519">MRTIRLLPAVLVMLFAMSACFSVEEEQPGEEDTPGEEYYEPEVDEPDGSDMLDDDDTEEFEEAPEE</sequence>
<comment type="caution">
    <text evidence="3">The sequence shown here is derived from an EMBL/GenBank/DDBJ whole genome shotgun (WGS) entry which is preliminary data.</text>
</comment>
<evidence type="ECO:0000256" key="2">
    <source>
        <dbReference type="SAM" id="SignalP"/>
    </source>
</evidence>
<dbReference type="Proteomes" id="UP000242310">
    <property type="component" value="Unassembled WGS sequence"/>
</dbReference>
<organism evidence="3 4">
    <name type="scientific">Salsuginibacillus halophilus</name>
    <dbReference type="NCBI Taxonomy" id="517424"/>
    <lineage>
        <taxon>Bacteria</taxon>
        <taxon>Bacillati</taxon>
        <taxon>Bacillota</taxon>
        <taxon>Bacilli</taxon>
        <taxon>Bacillales</taxon>
        <taxon>Bacillaceae</taxon>
        <taxon>Salsuginibacillus</taxon>
    </lineage>
</organism>
<proteinExistence type="predicted"/>
<protein>
    <recommendedName>
        <fullName evidence="5">Secreted protein</fullName>
    </recommendedName>
</protein>
<dbReference type="RefSeq" id="WP_106588117.1">
    <property type="nucleotide sequence ID" value="NZ_PYAV01000004.1"/>
</dbReference>
<name>A0A2P8HQT7_9BACI</name>
<feature type="region of interest" description="Disordered" evidence="1">
    <location>
        <begin position="25"/>
        <end position="66"/>
    </location>
</feature>
<dbReference type="AlphaFoldDB" id="A0A2P8HQT7"/>
<evidence type="ECO:0000313" key="4">
    <source>
        <dbReference type="Proteomes" id="UP000242310"/>
    </source>
</evidence>
<feature type="signal peptide" evidence="2">
    <location>
        <begin position="1"/>
        <end position="21"/>
    </location>
</feature>
<reference evidence="3 4" key="1">
    <citation type="submission" date="2018-03" db="EMBL/GenBank/DDBJ databases">
        <title>Genomic Encyclopedia of Type Strains, Phase III (KMG-III): the genomes of soil and plant-associated and newly described type strains.</title>
        <authorList>
            <person name="Whitman W."/>
        </authorList>
    </citation>
    <scope>NUCLEOTIDE SEQUENCE [LARGE SCALE GENOMIC DNA]</scope>
    <source>
        <strain evidence="3 4">CGMCC 1.07653</strain>
    </source>
</reference>
<keyword evidence="2" id="KW-0732">Signal</keyword>
<feature type="chain" id="PRO_5015121628" description="Secreted protein" evidence="2">
    <location>
        <begin position="22"/>
        <end position="66"/>
    </location>
</feature>
<keyword evidence="4" id="KW-1185">Reference proteome</keyword>